<evidence type="ECO:0000313" key="3">
    <source>
        <dbReference type="EMBL" id="AGW13390.1"/>
    </source>
</evidence>
<dbReference type="RefSeq" id="WP_021760214.1">
    <property type="nucleotide sequence ID" value="NC_022444.1"/>
</dbReference>
<dbReference type="eggNOG" id="COG0607">
    <property type="taxonomic scope" value="Bacteria"/>
</dbReference>
<dbReference type="CDD" id="cd00158">
    <property type="entry name" value="RHOD"/>
    <property type="match status" value="1"/>
</dbReference>
<dbReference type="Gene3D" id="3.40.250.10">
    <property type="entry name" value="Rhodanese-like domain"/>
    <property type="match status" value="1"/>
</dbReference>
<evidence type="ECO:0000256" key="1">
    <source>
        <dbReference type="SAM" id="SignalP"/>
    </source>
</evidence>
<evidence type="ECO:0000313" key="4">
    <source>
        <dbReference type="Proteomes" id="UP000016587"/>
    </source>
</evidence>
<dbReference type="InterPro" id="IPR036873">
    <property type="entry name" value="Rhodanese-like_dom_sf"/>
</dbReference>
<name>T2G9W4_MEGG1</name>
<dbReference type="AlphaFoldDB" id="T2G9W4"/>
<organism evidence="3 4">
    <name type="scientific">Megalodesulfovibrio gigas (strain ATCC 19364 / DSM 1382 / NCIMB 9332 / VKM B-1759)</name>
    <name type="common">Desulfovibrio gigas</name>
    <dbReference type="NCBI Taxonomy" id="1121448"/>
    <lineage>
        <taxon>Bacteria</taxon>
        <taxon>Pseudomonadati</taxon>
        <taxon>Thermodesulfobacteriota</taxon>
        <taxon>Desulfovibrionia</taxon>
        <taxon>Desulfovibrionales</taxon>
        <taxon>Desulfovibrionaceae</taxon>
        <taxon>Megalodesulfovibrio</taxon>
    </lineage>
</organism>
<feature type="signal peptide" evidence="1">
    <location>
        <begin position="1"/>
        <end position="21"/>
    </location>
</feature>
<dbReference type="Proteomes" id="UP000016587">
    <property type="component" value="Chromosome"/>
</dbReference>
<keyword evidence="1" id="KW-0732">Signal</keyword>
<protein>
    <recommendedName>
        <fullName evidence="2">Rhodanese domain-containing protein</fullName>
    </recommendedName>
</protein>
<dbReference type="PROSITE" id="PS50206">
    <property type="entry name" value="RHODANESE_3"/>
    <property type="match status" value="1"/>
</dbReference>
<proteinExistence type="predicted"/>
<evidence type="ECO:0000259" key="2">
    <source>
        <dbReference type="PROSITE" id="PS50206"/>
    </source>
</evidence>
<dbReference type="STRING" id="1121448.DGI_1550"/>
<sequence>MRNIASLVLACVLCLASGAVAAEAKFNYIAPEALQQRLQAKDTMILVDICSVEQFKSGHIAGSLETNAYPVDTDEEKARLAALLPTIEASTADVIIVCPRGGGGAKKTVAFYISKGVDPKRLLILEKGMDGWPFDKTS</sequence>
<gene>
    <name evidence="3" type="ORF">DGI_1550</name>
</gene>
<dbReference type="SUPFAM" id="SSF52821">
    <property type="entry name" value="Rhodanese/Cell cycle control phosphatase"/>
    <property type="match status" value="1"/>
</dbReference>
<dbReference type="InterPro" id="IPR001763">
    <property type="entry name" value="Rhodanese-like_dom"/>
</dbReference>
<keyword evidence="4" id="KW-1185">Reference proteome</keyword>
<reference evidence="4" key="2">
    <citation type="submission" date="2013-07" db="EMBL/GenBank/DDBJ databases">
        <authorList>
            <person name="Morais-Silva F.O."/>
            <person name="Rezende A.M."/>
            <person name="Pimentel C."/>
            <person name="Resende D.M."/>
            <person name="Santos C.I."/>
            <person name="Clemente C."/>
            <person name="de Oliveira L.M."/>
            <person name="da Silva S.M."/>
            <person name="Costa D.A."/>
            <person name="Varela-Raposo A."/>
            <person name="Horacio E.C.A."/>
            <person name="Matos M."/>
            <person name="Flores O."/>
            <person name="Ruiz J.C."/>
            <person name="Rodrigues-Pousada C."/>
        </authorList>
    </citation>
    <scope>NUCLEOTIDE SEQUENCE [LARGE SCALE GENOMIC DNA]</scope>
    <source>
        <strain evidence="4">ATCC 19364 / DSM 1382 / NCIMB 9332 / VKM B-1759</strain>
    </source>
</reference>
<reference evidence="3 4" key="1">
    <citation type="journal article" date="2013" name="J. Bacteriol.">
        <title>Roles of HynAB and Ech, the only two hydrogenases found in the model sulfate reducer Desulfovibrio gigas.</title>
        <authorList>
            <person name="Morais-Silva F.O."/>
            <person name="Santos C.I."/>
            <person name="Rodrigues R."/>
            <person name="Pereira I.A."/>
            <person name="Rodrigues-Pousada C."/>
        </authorList>
    </citation>
    <scope>NUCLEOTIDE SEQUENCE [LARGE SCALE GENOMIC DNA]</scope>
    <source>
        <strain evidence="4">ATCC 19364 / DSM 1382 / NCIMB 9332 / VKM B-1759</strain>
    </source>
</reference>
<dbReference type="EMBL" id="CP006585">
    <property type="protein sequence ID" value="AGW13390.1"/>
    <property type="molecule type" value="Genomic_DNA"/>
</dbReference>
<accession>T2G9W4</accession>
<dbReference type="PATRIC" id="fig|1121448.10.peg.1546"/>
<feature type="domain" description="Rhodanese" evidence="2">
    <location>
        <begin position="40"/>
        <end position="138"/>
    </location>
</feature>
<dbReference type="OrthoDB" id="9800872at2"/>
<dbReference type="KEGG" id="dgg:DGI_1550"/>
<feature type="chain" id="PRO_5004588264" description="Rhodanese domain-containing protein" evidence="1">
    <location>
        <begin position="22"/>
        <end position="138"/>
    </location>
</feature>
<dbReference type="Pfam" id="PF00581">
    <property type="entry name" value="Rhodanese"/>
    <property type="match status" value="1"/>
</dbReference>
<dbReference type="HOGENOM" id="CLU_130867_0_0_7"/>